<evidence type="ECO:0000313" key="2">
    <source>
        <dbReference type="EMBL" id="KAG5608965.1"/>
    </source>
</evidence>
<dbReference type="PANTHER" id="PTHR31286:SF99">
    <property type="entry name" value="DUF4283 DOMAIN-CONTAINING PROTEIN"/>
    <property type="match status" value="1"/>
</dbReference>
<organism evidence="2 3">
    <name type="scientific">Solanum commersonii</name>
    <name type="common">Commerson's wild potato</name>
    <name type="synonym">Commerson's nightshade</name>
    <dbReference type="NCBI Taxonomy" id="4109"/>
    <lineage>
        <taxon>Eukaryota</taxon>
        <taxon>Viridiplantae</taxon>
        <taxon>Streptophyta</taxon>
        <taxon>Embryophyta</taxon>
        <taxon>Tracheophyta</taxon>
        <taxon>Spermatophyta</taxon>
        <taxon>Magnoliopsida</taxon>
        <taxon>eudicotyledons</taxon>
        <taxon>Gunneridae</taxon>
        <taxon>Pentapetalae</taxon>
        <taxon>asterids</taxon>
        <taxon>lamiids</taxon>
        <taxon>Solanales</taxon>
        <taxon>Solanaceae</taxon>
        <taxon>Solanoideae</taxon>
        <taxon>Solaneae</taxon>
        <taxon>Solanum</taxon>
    </lineage>
</organism>
<sequence length="155" mass="17138">MEFYDHLVLTKIGQKLGKLVKTDVCTSEALRGRYARICVEVHIGIPVRKKIAIGQHLQPLVYEGSNILCSACGVLGHKILTCPVRPGEASHPSRNEYTKPDSREMGNNTSENTTSKEAGWQIVTFSREQKLKSRPAQGVLQSSPGINVKLFYADT</sequence>
<dbReference type="EMBL" id="JACXVP010000004">
    <property type="protein sequence ID" value="KAG5608965.1"/>
    <property type="molecule type" value="Genomic_DNA"/>
</dbReference>
<dbReference type="PANTHER" id="PTHR31286">
    <property type="entry name" value="GLYCINE-RICH CELL WALL STRUCTURAL PROTEIN 1.8-LIKE"/>
    <property type="match status" value="1"/>
</dbReference>
<gene>
    <name evidence="2" type="ORF">H5410_020246</name>
</gene>
<keyword evidence="3" id="KW-1185">Reference proteome</keyword>
<feature type="compositionally biased region" description="Basic and acidic residues" evidence="1">
    <location>
        <begin position="91"/>
        <end position="104"/>
    </location>
</feature>
<proteinExistence type="predicted"/>
<reference evidence="2 3" key="1">
    <citation type="submission" date="2020-09" db="EMBL/GenBank/DDBJ databases">
        <title>De no assembly of potato wild relative species, Solanum commersonii.</title>
        <authorList>
            <person name="Cho K."/>
        </authorList>
    </citation>
    <scope>NUCLEOTIDE SEQUENCE [LARGE SCALE GENOMIC DNA]</scope>
    <source>
        <strain evidence="2">LZ3.2</strain>
        <tissue evidence="2">Leaf</tissue>
    </source>
</reference>
<comment type="caution">
    <text evidence="2">The sequence shown here is derived from an EMBL/GenBank/DDBJ whole genome shotgun (WGS) entry which is preliminary data.</text>
</comment>
<feature type="compositionally biased region" description="Polar residues" evidence="1">
    <location>
        <begin position="105"/>
        <end position="116"/>
    </location>
</feature>
<evidence type="ECO:0000256" key="1">
    <source>
        <dbReference type="SAM" id="MobiDB-lite"/>
    </source>
</evidence>
<evidence type="ECO:0008006" key="4">
    <source>
        <dbReference type="Google" id="ProtNLM"/>
    </source>
</evidence>
<dbReference type="OrthoDB" id="1750606at2759"/>
<dbReference type="InterPro" id="IPR040256">
    <property type="entry name" value="At4g02000-like"/>
</dbReference>
<feature type="non-terminal residue" evidence="2">
    <location>
        <position position="155"/>
    </location>
</feature>
<accession>A0A9J5Z9J7</accession>
<name>A0A9J5Z9J7_SOLCO</name>
<protein>
    <recommendedName>
        <fullName evidence="4">Zinc knuckle CX2CX4HX4C domain-containing protein</fullName>
    </recommendedName>
</protein>
<evidence type="ECO:0000313" key="3">
    <source>
        <dbReference type="Proteomes" id="UP000824120"/>
    </source>
</evidence>
<dbReference type="AlphaFoldDB" id="A0A9J5Z9J7"/>
<feature type="region of interest" description="Disordered" evidence="1">
    <location>
        <begin position="86"/>
        <end position="117"/>
    </location>
</feature>
<dbReference type="Proteomes" id="UP000824120">
    <property type="component" value="Chromosome 4"/>
</dbReference>